<evidence type="ECO:0000313" key="8">
    <source>
        <dbReference type="EMBL" id="MFB9757024.1"/>
    </source>
</evidence>
<comment type="catalytic activity">
    <reaction evidence="1">
        <text>D-ribulose 5-phosphate + formaldehyde = D-arabino-hex-3-ulose 6-phosphate</text>
        <dbReference type="Rhea" id="RHEA:25201"/>
        <dbReference type="ChEBI" id="CHEBI:16842"/>
        <dbReference type="ChEBI" id="CHEBI:58121"/>
        <dbReference type="ChEBI" id="CHEBI:58542"/>
        <dbReference type="EC" id="4.1.2.43"/>
    </reaction>
</comment>
<evidence type="ECO:0000259" key="7">
    <source>
        <dbReference type="SMART" id="SM00934"/>
    </source>
</evidence>
<keyword evidence="5" id="KW-0554">One-carbon metabolism</keyword>
<evidence type="ECO:0000256" key="4">
    <source>
        <dbReference type="ARBA" id="ARBA00012890"/>
    </source>
</evidence>
<dbReference type="SMART" id="SM00934">
    <property type="entry name" value="OMPdecase"/>
    <property type="match status" value="1"/>
</dbReference>
<keyword evidence="9" id="KW-1185">Reference proteome</keyword>
<dbReference type="PANTHER" id="PTHR35039">
    <property type="entry name" value="3-KETO-L-GULONATE-6-PHOSPHATE DECARBOXYLASE SGBH-RELATED"/>
    <property type="match status" value="1"/>
</dbReference>
<accession>A0ABV5W8W1</accession>
<evidence type="ECO:0000256" key="5">
    <source>
        <dbReference type="ARBA" id="ARBA00022563"/>
    </source>
</evidence>
<comment type="pathway">
    <text evidence="2">One-carbon metabolism; formaldehyde assimilation via RuMP pathway; D-fructose 6-phosphate from D-ribulose 5-phosphate and formaldehyde: step 1/2.</text>
</comment>
<dbReference type="GO" id="GO:0043801">
    <property type="term" value="F:hexulose-6-phosphate synthase activity"/>
    <property type="evidence" value="ECO:0007669"/>
    <property type="project" value="UniProtKB-EC"/>
</dbReference>
<feature type="domain" description="Orotidine 5'-phosphate decarboxylase" evidence="7">
    <location>
        <begin position="2"/>
        <end position="200"/>
    </location>
</feature>
<protein>
    <recommendedName>
        <fullName evidence="4">3-hexulose-6-phosphate synthase</fullName>
        <ecNumber evidence="4">4.1.2.43</ecNumber>
    </recommendedName>
</protein>
<dbReference type="InterPro" id="IPR011060">
    <property type="entry name" value="RibuloseP-bd_barrel"/>
</dbReference>
<gene>
    <name evidence="8" type="primary">hxlA</name>
    <name evidence="8" type="ORF">ACFFMS_00440</name>
</gene>
<dbReference type="InterPro" id="IPR013785">
    <property type="entry name" value="Aldolase_TIM"/>
</dbReference>
<reference evidence="8 9" key="1">
    <citation type="submission" date="2024-09" db="EMBL/GenBank/DDBJ databases">
        <authorList>
            <person name="Sun Q."/>
            <person name="Mori K."/>
        </authorList>
    </citation>
    <scope>NUCLEOTIDE SEQUENCE [LARGE SCALE GENOMIC DNA]</scope>
    <source>
        <strain evidence="8 9">JCM 11201</strain>
    </source>
</reference>
<dbReference type="InterPro" id="IPR017553">
    <property type="entry name" value="3-hexulose-6-phosphate_synth"/>
</dbReference>
<dbReference type="RefSeq" id="WP_379947276.1">
    <property type="nucleotide sequence ID" value="NZ_JBHMAF010000003.1"/>
</dbReference>
<proteinExistence type="inferred from homology"/>
<dbReference type="PANTHER" id="PTHR35039:SF3">
    <property type="entry name" value="3-KETO-L-GULONATE-6-PHOSPHATE DECARBOXYLASE SGBH-RELATED"/>
    <property type="match status" value="1"/>
</dbReference>
<dbReference type="Proteomes" id="UP001589609">
    <property type="component" value="Unassembled WGS sequence"/>
</dbReference>
<evidence type="ECO:0000256" key="1">
    <source>
        <dbReference type="ARBA" id="ARBA00000718"/>
    </source>
</evidence>
<comment type="similarity">
    <text evidence="3">Belongs to the HPS/KGPDC family. HPS subfamily.</text>
</comment>
<sequence>MKIQLALDRMTVEEAIEMTRQVEDYVDWVEVGTSLIKEFGTSSIRALKEAFPNKIIVADIKTIDNAKYEFQLCFEAGADLATVMGVAPPVTIETCLHMAAQYDKRVMVDLLNTNEEHIQQLRQYDAAIFCAHVSKDQQEIAGKQTSAHAGIRKSLSAEWAVAGGISLDSLDILAKLSPTVVIIGSAITKAANPKAAAKQIKEYILSIEERAHA</sequence>
<evidence type="ECO:0000313" key="9">
    <source>
        <dbReference type="Proteomes" id="UP001589609"/>
    </source>
</evidence>
<dbReference type="EC" id="4.1.2.43" evidence="4"/>
<dbReference type="EMBL" id="JBHMAF010000003">
    <property type="protein sequence ID" value="MFB9757024.1"/>
    <property type="molecule type" value="Genomic_DNA"/>
</dbReference>
<evidence type="ECO:0000256" key="3">
    <source>
        <dbReference type="ARBA" id="ARBA00006350"/>
    </source>
</evidence>
<keyword evidence="6 8" id="KW-0456">Lyase</keyword>
<dbReference type="SUPFAM" id="SSF51366">
    <property type="entry name" value="Ribulose-phoshate binding barrel"/>
    <property type="match status" value="1"/>
</dbReference>
<evidence type="ECO:0000256" key="6">
    <source>
        <dbReference type="ARBA" id="ARBA00023239"/>
    </source>
</evidence>
<evidence type="ECO:0000256" key="2">
    <source>
        <dbReference type="ARBA" id="ARBA00005014"/>
    </source>
</evidence>
<dbReference type="Pfam" id="PF00215">
    <property type="entry name" value="OMPdecase"/>
    <property type="match status" value="1"/>
</dbReference>
<name>A0ABV5W8W1_9BACI</name>
<comment type="caution">
    <text evidence="8">The sequence shown here is derived from an EMBL/GenBank/DDBJ whole genome shotgun (WGS) entry which is preliminary data.</text>
</comment>
<dbReference type="InterPro" id="IPR001754">
    <property type="entry name" value="OMPdeCOase_dom"/>
</dbReference>
<organism evidence="8 9">
    <name type="scientific">Ectobacillus funiculus</name>
    <dbReference type="NCBI Taxonomy" id="137993"/>
    <lineage>
        <taxon>Bacteria</taxon>
        <taxon>Bacillati</taxon>
        <taxon>Bacillota</taxon>
        <taxon>Bacilli</taxon>
        <taxon>Bacillales</taxon>
        <taxon>Bacillaceae</taxon>
        <taxon>Ectobacillus</taxon>
    </lineage>
</organism>
<dbReference type="NCBIfam" id="TIGR03128">
    <property type="entry name" value="RuMP_HxlA"/>
    <property type="match status" value="1"/>
</dbReference>
<dbReference type="Gene3D" id="3.20.20.70">
    <property type="entry name" value="Aldolase class I"/>
    <property type="match status" value="1"/>
</dbReference>